<protein>
    <submittedName>
        <fullName evidence="2">Putative integrase catalytic subunit</fullName>
    </submittedName>
</protein>
<dbReference type="Gene3D" id="3.30.420.10">
    <property type="entry name" value="Ribonuclease H-like superfamily/Ribonuclease H"/>
    <property type="match status" value="1"/>
</dbReference>
<reference evidence="2 3" key="1">
    <citation type="journal article" date="2016" name="BMC Genomics">
        <title>Combined genomic and structural analyses of a cultured magnetotactic bacterium reveals its niche adaptation to a dynamic environment.</title>
        <authorList>
            <person name="Araujo A.C."/>
            <person name="Morillo V."/>
            <person name="Cypriano J."/>
            <person name="Teixeira L.C."/>
            <person name="Leao P."/>
            <person name="Lyra S."/>
            <person name="Almeida L.G."/>
            <person name="Bazylinski D.A."/>
            <person name="Vasconcellos A.T."/>
            <person name="Abreu F."/>
            <person name="Lins U."/>
        </authorList>
    </citation>
    <scope>NUCLEOTIDE SEQUENCE [LARGE SCALE GENOMIC DNA]</scope>
    <source>
        <strain evidence="2 3">IT-1</strain>
    </source>
</reference>
<name>A0A1Y2KA11_9PROT</name>
<dbReference type="InterPro" id="IPR012337">
    <property type="entry name" value="RNaseH-like_sf"/>
</dbReference>
<dbReference type="SUPFAM" id="SSF53098">
    <property type="entry name" value="Ribonuclease H-like"/>
    <property type="match status" value="1"/>
</dbReference>
<keyword evidence="3" id="KW-1185">Reference proteome</keyword>
<accession>A0A1Y2KA11</accession>
<sequence length="351" mass="41439">MLMLQRIFTMLTTLSELIRFITGFFKCRTALQLEVLALRHQLNVLQRKSPKRPTLKVWDRLFWVWLMRLWPAWRNALVIVKPSAVVKWHRKGFRLYWRWKSRKKRPGRPPVPKELRDLIRQMSRENPLWGTPRIHGELLMLGYDVGQTTVGKYMVRPEKPPSQTWRTFLENHSNQIVAMDFFTVPTIFFKVLHVLILIDHERRRIIHFNVTTNPTSAWVIQQIREAFPWDTTPRFLLHDRDQLFMASQFAFKRMGIETVITAPGSPWQNAIAERVIGTLRRDCFDHVIVFNEAHLRQKLGEYVAYYHGSRTHLGLSKDCPVHRDIQPKEAGSVVAFPVLGGLHHRYERVAA</sequence>
<dbReference type="EMBL" id="LVJN01000014">
    <property type="protein sequence ID" value="OSM07330.1"/>
    <property type="molecule type" value="Genomic_DNA"/>
</dbReference>
<organism evidence="2 3">
    <name type="scientific">Magnetofaba australis IT-1</name>
    <dbReference type="NCBI Taxonomy" id="1434232"/>
    <lineage>
        <taxon>Bacteria</taxon>
        <taxon>Pseudomonadati</taxon>
        <taxon>Pseudomonadota</taxon>
        <taxon>Magnetococcia</taxon>
        <taxon>Magnetococcales</taxon>
        <taxon>Magnetococcaceae</taxon>
        <taxon>Magnetofaba</taxon>
    </lineage>
</organism>
<dbReference type="GO" id="GO:0015074">
    <property type="term" value="P:DNA integration"/>
    <property type="evidence" value="ECO:0007669"/>
    <property type="project" value="InterPro"/>
</dbReference>
<comment type="caution">
    <text evidence="2">The sequence shown here is derived from an EMBL/GenBank/DDBJ whole genome shotgun (WGS) entry which is preliminary data.</text>
</comment>
<dbReference type="PANTHER" id="PTHR46889">
    <property type="entry name" value="TRANSPOSASE INSF FOR INSERTION SEQUENCE IS3B-RELATED"/>
    <property type="match status" value="1"/>
</dbReference>
<feature type="domain" description="Integrase catalytic" evidence="1">
    <location>
        <begin position="156"/>
        <end position="328"/>
    </location>
</feature>
<evidence type="ECO:0000313" key="2">
    <source>
        <dbReference type="EMBL" id="OSM07330.1"/>
    </source>
</evidence>
<dbReference type="InterPro" id="IPR050900">
    <property type="entry name" value="Transposase_IS3/IS150/IS904"/>
</dbReference>
<dbReference type="InterPro" id="IPR036397">
    <property type="entry name" value="RNaseH_sf"/>
</dbReference>
<dbReference type="PROSITE" id="PS50994">
    <property type="entry name" value="INTEGRASE"/>
    <property type="match status" value="1"/>
</dbReference>
<dbReference type="InterPro" id="IPR001584">
    <property type="entry name" value="Integrase_cat-core"/>
</dbReference>
<gene>
    <name evidence="2" type="ORF">MAIT1_04452</name>
</gene>
<dbReference type="Proteomes" id="UP000194003">
    <property type="component" value="Unassembled WGS sequence"/>
</dbReference>
<dbReference type="PANTHER" id="PTHR46889:SF4">
    <property type="entry name" value="TRANSPOSASE INSO FOR INSERTION SEQUENCE ELEMENT IS911B-RELATED"/>
    <property type="match status" value="1"/>
</dbReference>
<dbReference type="AlphaFoldDB" id="A0A1Y2KA11"/>
<proteinExistence type="predicted"/>
<dbReference type="Pfam" id="PF13683">
    <property type="entry name" value="rve_3"/>
    <property type="match status" value="1"/>
</dbReference>
<evidence type="ECO:0000259" key="1">
    <source>
        <dbReference type="PROSITE" id="PS50994"/>
    </source>
</evidence>
<dbReference type="GO" id="GO:0003676">
    <property type="term" value="F:nucleic acid binding"/>
    <property type="evidence" value="ECO:0007669"/>
    <property type="project" value="InterPro"/>
</dbReference>
<evidence type="ECO:0000313" key="3">
    <source>
        <dbReference type="Proteomes" id="UP000194003"/>
    </source>
</evidence>
<dbReference type="STRING" id="1434232.MAIT1_04452"/>